<dbReference type="GO" id="GO:0005524">
    <property type="term" value="F:ATP binding"/>
    <property type="evidence" value="ECO:0007669"/>
    <property type="project" value="UniProtKB-UniRule"/>
</dbReference>
<comment type="catalytic activity">
    <reaction evidence="1 7">
        <text>ATP + protein L-histidine = ADP + protein N-phospho-L-histidine.</text>
        <dbReference type="EC" id="2.7.13.3"/>
    </reaction>
</comment>
<feature type="coiled-coil region" evidence="8">
    <location>
        <begin position="32"/>
        <end position="59"/>
    </location>
</feature>
<dbReference type="GO" id="GO:0000155">
    <property type="term" value="F:phosphorelay sensor kinase activity"/>
    <property type="evidence" value="ECO:0007669"/>
    <property type="project" value="UniProtKB-UniRule"/>
</dbReference>
<dbReference type="SMART" id="SM00387">
    <property type="entry name" value="HATPase_c"/>
    <property type="match status" value="1"/>
</dbReference>
<sequence>MTVKTKEKTLEIIVEEMVNVVENSKDEIFHISEEARSEYEQLSRELEDTKVKVIQYIEDGDKLEQRVAYSRQRLSEVSKYFDRYGEDEIREIYEGTHELQTRLAMLRKEESILRQRRDDLERRLLSLDHTIKRAEGLASKITVILTYLTDDFKQVNEMIEEAKEKQEFGLKIIEAQEEERKRISREIHDGPAQMLANILLRSELVDRTFREGSTTEALDEIKNVRKMVRSSLYEVRRIIYDLRPMALDDLGLIPTIKKYIATTAEYNNVKIEFTPIGSDERLNQKYEIAFFRLAQEAIQNAIKHAEASKIQVKLEINKRHLTMVIKDDGKGFNPNVKRDKSFGIIGMRERVEMFDGIMKLDSAPGKGTKIVIQVPYEVY</sequence>
<dbReference type="EMBL" id="WOCA01000033">
    <property type="protein sequence ID" value="MUK90812.1"/>
    <property type="molecule type" value="Genomic_DNA"/>
</dbReference>
<dbReference type="InterPro" id="IPR005467">
    <property type="entry name" value="His_kinase_dom"/>
</dbReference>
<evidence type="ECO:0000256" key="7">
    <source>
        <dbReference type="PIRNR" id="PIRNR003169"/>
    </source>
</evidence>
<protein>
    <recommendedName>
        <fullName evidence="7">Signal transduction histidine-protein kinase/phosphatase DegS</fullName>
        <ecNumber evidence="7">2.7.13.3</ecNumber>
        <ecNumber evidence="7">3.1.3.-</ecNumber>
    </recommendedName>
</protein>
<keyword evidence="7" id="KW-0378">Hydrolase</keyword>
<evidence type="ECO:0000256" key="5">
    <source>
        <dbReference type="ARBA" id="ARBA00022840"/>
    </source>
</evidence>
<feature type="coiled-coil region" evidence="8">
    <location>
        <begin position="103"/>
        <end position="165"/>
    </location>
</feature>
<keyword evidence="8" id="KW-0175">Coiled coil</keyword>
<dbReference type="InterPro" id="IPR003594">
    <property type="entry name" value="HATPase_dom"/>
</dbReference>
<dbReference type="Pfam" id="PF07730">
    <property type="entry name" value="HisKA_3"/>
    <property type="match status" value="1"/>
</dbReference>
<organism evidence="10 11">
    <name type="scientific">Ornithinibacillus caprae</name>
    <dbReference type="NCBI Taxonomy" id="2678566"/>
    <lineage>
        <taxon>Bacteria</taxon>
        <taxon>Bacillati</taxon>
        <taxon>Bacillota</taxon>
        <taxon>Bacilli</taxon>
        <taxon>Bacillales</taxon>
        <taxon>Bacillaceae</taxon>
        <taxon>Ornithinibacillus</taxon>
    </lineage>
</organism>
<dbReference type="RefSeq" id="WP_155671949.1">
    <property type="nucleotide sequence ID" value="NZ_WOCA01000033.1"/>
</dbReference>
<dbReference type="Gene3D" id="3.30.565.10">
    <property type="entry name" value="Histidine kinase-like ATPase, C-terminal domain"/>
    <property type="match status" value="1"/>
</dbReference>
<dbReference type="GO" id="GO:0046983">
    <property type="term" value="F:protein dimerization activity"/>
    <property type="evidence" value="ECO:0007669"/>
    <property type="project" value="InterPro"/>
</dbReference>
<name>A0A6N8FMJ3_9BACI</name>
<dbReference type="GO" id="GO:0016020">
    <property type="term" value="C:membrane"/>
    <property type="evidence" value="ECO:0007669"/>
    <property type="project" value="InterPro"/>
</dbReference>
<dbReference type="InterPro" id="IPR036890">
    <property type="entry name" value="HATPase_C_sf"/>
</dbReference>
<feature type="domain" description="Histidine kinase" evidence="9">
    <location>
        <begin position="182"/>
        <end position="378"/>
    </location>
</feature>
<dbReference type="InterPro" id="IPR050482">
    <property type="entry name" value="Sensor_HK_TwoCompSys"/>
</dbReference>
<keyword evidence="11" id="KW-1185">Reference proteome</keyword>
<comment type="subcellular location">
    <subcellularLocation>
        <location evidence="7">Cytoplasm</location>
    </subcellularLocation>
</comment>
<dbReference type="Proteomes" id="UP000469125">
    <property type="component" value="Unassembled WGS sequence"/>
</dbReference>
<dbReference type="PROSITE" id="PS50109">
    <property type="entry name" value="HIS_KIN"/>
    <property type="match status" value="1"/>
</dbReference>
<dbReference type="AlphaFoldDB" id="A0A6N8FMJ3"/>
<evidence type="ECO:0000256" key="3">
    <source>
        <dbReference type="ARBA" id="ARBA00022741"/>
    </source>
</evidence>
<evidence type="ECO:0000256" key="2">
    <source>
        <dbReference type="ARBA" id="ARBA00022679"/>
    </source>
</evidence>
<keyword evidence="7" id="KW-0963">Cytoplasm</keyword>
<keyword evidence="6 7" id="KW-0902">Two-component regulatory system</keyword>
<keyword evidence="2 7" id="KW-0808">Transferase</keyword>
<evidence type="ECO:0000256" key="1">
    <source>
        <dbReference type="ARBA" id="ARBA00000085"/>
    </source>
</evidence>
<evidence type="ECO:0000256" key="4">
    <source>
        <dbReference type="ARBA" id="ARBA00022777"/>
    </source>
</evidence>
<evidence type="ECO:0000256" key="6">
    <source>
        <dbReference type="ARBA" id="ARBA00023012"/>
    </source>
</evidence>
<dbReference type="EC" id="3.1.3.-" evidence="7"/>
<proteinExistence type="predicted"/>
<keyword evidence="5 7" id="KW-0067">ATP-binding</keyword>
<evidence type="ECO:0000313" key="11">
    <source>
        <dbReference type="Proteomes" id="UP000469125"/>
    </source>
</evidence>
<evidence type="ECO:0000256" key="8">
    <source>
        <dbReference type="SAM" id="Coils"/>
    </source>
</evidence>
<dbReference type="Pfam" id="PF02518">
    <property type="entry name" value="HATPase_c"/>
    <property type="match status" value="1"/>
</dbReference>
<comment type="caution">
    <text evidence="10">The sequence shown here is derived from an EMBL/GenBank/DDBJ whole genome shotgun (WGS) entry which is preliminary data.</text>
</comment>
<dbReference type="CDD" id="cd16917">
    <property type="entry name" value="HATPase_UhpB-NarQ-NarX-like"/>
    <property type="match status" value="1"/>
</dbReference>
<dbReference type="Gene3D" id="1.20.5.1930">
    <property type="match status" value="1"/>
</dbReference>
<gene>
    <name evidence="10" type="ORF">GMD78_20890</name>
</gene>
<dbReference type="InterPro" id="IPR008595">
    <property type="entry name" value="DegS"/>
</dbReference>
<keyword evidence="7" id="KW-0904">Protein phosphatase</keyword>
<keyword evidence="4 7" id="KW-0418">Kinase</keyword>
<keyword evidence="3 7" id="KW-0547">Nucleotide-binding</keyword>
<evidence type="ECO:0000313" key="10">
    <source>
        <dbReference type="EMBL" id="MUK90812.1"/>
    </source>
</evidence>
<accession>A0A6N8FMJ3</accession>
<dbReference type="Pfam" id="PF05384">
    <property type="entry name" value="DegS"/>
    <property type="match status" value="1"/>
</dbReference>
<dbReference type="InterPro" id="IPR011712">
    <property type="entry name" value="Sig_transdc_His_kin_sub3_dim/P"/>
</dbReference>
<dbReference type="InterPro" id="IPR016381">
    <property type="entry name" value="Sig_transdc_His_kinase_DegS"/>
</dbReference>
<dbReference type="GO" id="GO:0004721">
    <property type="term" value="F:phosphoprotein phosphatase activity"/>
    <property type="evidence" value="ECO:0007669"/>
    <property type="project" value="UniProtKB-UniRule"/>
</dbReference>
<reference evidence="10 11" key="1">
    <citation type="submission" date="2019-11" db="EMBL/GenBank/DDBJ databases">
        <authorList>
            <person name="Li X."/>
        </authorList>
    </citation>
    <scope>NUCLEOTIDE SEQUENCE [LARGE SCALE GENOMIC DNA]</scope>
    <source>
        <strain evidence="10 11">L9</strain>
    </source>
</reference>
<dbReference type="EC" id="2.7.13.3" evidence="7"/>
<dbReference type="PIRSF" id="PIRSF003169">
    <property type="entry name" value="STHK_DegS"/>
    <property type="match status" value="1"/>
</dbReference>
<dbReference type="GO" id="GO:0005737">
    <property type="term" value="C:cytoplasm"/>
    <property type="evidence" value="ECO:0007669"/>
    <property type="project" value="UniProtKB-SubCell"/>
</dbReference>
<dbReference type="PANTHER" id="PTHR24421">
    <property type="entry name" value="NITRATE/NITRITE SENSOR PROTEIN NARX-RELATED"/>
    <property type="match status" value="1"/>
</dbReference>
<comment type="function">
    <text evidence="7">Member of the two-component regulatory system DegS/DegU, which plays an important role in the transition growth phase.</text>
</comment>
<evidence type="ECO:0000259" key="9">
    <source>
        <dbReference type="PROSITE" id="PS50109"/>
    </source>
</evidence>
<dbReference type="SUPFAM" id="SSF55874">
    <property type="entry name" value="ATPase domain of HSP90 chaperone/DNA topoisomerase II/histidine kinase"/>
    <property type="match status" value="1"/>
</dbReference>
<dbReference type="PANTHER" id="PTHR24421:SF55">
    <property type="entry name" value="SENSOR HISTIDINE KINASE YDFH"/>
    <property type="match status" value="1"/>
</dbReference>